<sequence>MALNQGLELQESEEVRNDLELTEQLHNAEEARNDLELTERLQNAEEEHTQGQSSEKECNLPSPTNIPGGTESRGKVCILTVDGGGMRGIIPGRVLAYLEECLQRKSDNPEARIVDFFDVASGTSVGGLITTMLFTSNEKGRPLFTGEDTWRLVAEKGKKIFKIPPRQWILAKLRGIITPRYSTKYMERVLQEHLVRDGRPLTLRDTLKPILIPCYDLGRAGPFLFSRSDAMDGDERDFRLWEICRATSAVPSFFKPVLMSSMDGSSTCTAVDGGLVMNNPTAATIAHVLHNKAEFPGAAGVSDLLVLSLGTGQFDRTYEYKKVRSWGAFQWAKPVVKIVLDGISDMVDHTISMSFGEVRQNYVRVQVSGLPDRALMEMDDASNGNVKRLMKIADNLMEQNSMEHLPFGGRRPLAQKTSERLEWFAEQLVQEQKARASRLNPTVVIKQPQSRKAASLLNP</sequence>
<keyword evidence="2" id="KW-1185">Reference proteome</keyword>
<evidence type="ECO:0000313" key="2">
    <source>
        <dbReference type="Proteomes" id="UP001162992"/>
    </source>
</evidence>
<accession>A0ACC2DRT1</accession>
<comment type="caution">
    <text evidence="1">The sequence shown here is derived from an EMBL/GenBank/DDBJ whole genome shotgun (WGS) entry which is preliminary data.</text>
</comment>
<evidence type="ECO:0000313" key="1">
    <source>
        <dbReference type="EMBL" id="KAJ7556977.1"/>
    </source>
</evidence>
<dbReference type="Proteomes" id="UP001162992">
    <property type="component" value="Chromosome 5"/>
</dbReference>
<dbReference type="EMBL" id="CM055096">
    <property type="protein sequence ID" value="KAJ7556977.1"/>
    <property type="molecule type" value="Genomic_DNA"/>
</dbReference>
<gene>
    <name evidence="1" type="ORF">O6H91_05G106900</name>
</gene>
<protein>
    <submittedName>
        <fullName evidence="1">Uncharacterized protein</fullName>
    </submittedName>
</protein>
<proteinExistence type="predicted"/>
<name>A0ACC2DRT1_DIPCM</name>
<organism evidence="1 2">
    <name type="scientific">Diphasiastrum complanatum</name>
    <name type="common">Issler's clubmoss</name>
    <name type="synonym">Lycopodium complanatum</name>
    <dbReference type="NCBI Taxonomy" id="34168"/>
    <lineage>
        <taxon>Eukaryota</taxon>
        <taxon>Viridiplantae</taxon>
        <taxon>Streptophyta</taxon>
        <taxon>Embryophyta</taxon>
        <taxon>Tracheophyta</taxon>
        <taxon>Lycopodiopsida</taxon>
        <taxon>Lycopodiales</taxon>
        <taxon>Lycopodiaceae</taxon>
        <taxon>Lycopodioideae</taxon>
        <taxon>Diphasiastrum</taxon>
    </lineage>
</organism>
<reference evidence="2" key="1">
    <citation type="journal article" date="2024" name="Proc. Natl. Acad. Sci. U.S.A.">
        <title>Extraordinary preservation of gene collinearity over three hundred million years revealed in homosporous lycophytes.</title>
        <authorList>
            <person name="Li C."/>
            <person name="Wickell D."/>
            <person name="Kuo L.Y."/>
            <person name="Chen X."/>
            <person name="Nie B."/>
            <person name="Liao X."/>
            <person name="Peng D."/>
            <person name="Ji J."/>
            <person name="Jenkins J."/>
            <person name="Williams M."/>
            <person name="Shu S."/>
            <person name="Plott C."/>
            <person name="Barry K."/>
            <person name="Rajasekar S."/>
            <person name="Grimwood J."/>
            <person name="Han X."/>
            <person name="Sun S."/>
            <person name="Hou Z."/>
            <person name="He W."/>
            <person name="Dai G."/>
            <person name="Sun C."/>
            <person name="Schmutz J."/>
            <person name="Leebens-Mack J.H."/>
            <person name="Li F.W."/>
            <person name="Wang L."/>
        </authorList>
    </citation>
    <scope>NUCLEOTIDE SEQUENCE [LARGE SCALE GENOMIC DNA]</scope>
    <source>
        <strain evidence="2">cv. PW_Plant_1</strain>
    </source>
</reference>